<feature type="domain" description="Peptidase M13 N-terminal" evidence="9">
    <location>
        <begin position="54"/>
        <end position="449"/>
    </location>
</feature>
<evidence type="ECO:0000256" key="1">
    <source>
        <dbReference type="ARBA" id="ARBA00001947"/>
    </source>
</evidence>
<evidence type="ECO:0000256" key="7">
    <source>
        <dbReference type="ARBA" id="ARBA00023049"/>
    </source>
</evidence>
<evidence type="ECO:0000256" key="2">
    <source>
        <dbReference type="ARBA" id="ARBA00007357"/>
    </source>
</evidence>
<evidence type="ECO:0000256" key="3">
    <source>
        <dbReference type="ARBA" id="ARBA00022670"/>
    </source>
</evidence>
<comment type="similarity">
    <text evidence="2">Belongs to the peptidase M13 family.</text>
</comment>
<evidence type="ECO:0000313" key="10">
    <source>
        <dbReference type="EMBL" id="GFH49764.1"/>
    </source>
</evidence>
<dbReference type="GO" id="GO:0004222">
    <property type="term" value="F:metalloendopeptidase activity"/>
    <property type="evidence" value="ECO:0007669"/>
    <property type="project" value="InterPro"/>
</dbReference>
<dbReference type="PRINTS" id="PR00786">
    <property type="entry name" value="NEPRILYSIN"/>
</dbReference>
<dbReference type="Pfam" id="PF05649">
    <property type="entry name" value="Peptidase_M13_N"/>
    <property type="match status" value="1"/>
</dbReference>
<evidence type="ECO:0000256" key="6">
    <source>
        <dbReference type="ARBA" id="ARBA00022833"/>
    </source>
</evidence>
<name>A0AAD3CQ45_9STRA</name>
<dbReference type="PANTHER" id="PTHR11733">
    <property type="entry name" value="ZINC METALLOPROTEASE FAMILY M13 NEPRILYSIN-RELATED"/>
    <property type="match status" value="1"/>
</dbReference>
<dbReference type="EMBL" id="BLLK01000038">
    <property type="protein sequence ID" value="GFH49764.1"/>
    <property type="molecule type" value="Genomic_DNA"/>
</dbReference>
<dbReference type="Gene3D" id="1.10.1380.10">
    <property type="entry name" value="Neutral endopeptidase , domain2"/>
    <property type="match status" value="1"/>
</dbReference>
<dbReference type="GO" id="GO:0005886">
    <property type="term" value="C:plasma membrane"/>
    <property type="evidence" value="ECO:0007669"/>
    <property type="project" value="TreeGrafter"/>
</dbReference>
<sequence>MSGDAKDLKCPCCNNPWQAATGAMFAQICGTCEETKQADKDSSNLYDVDTSINPAVDFYNYANKKWIAANPIPAGYPNWNTFLHLHVQSQERLKDLLQELNDSEDLKEMSADTQKLAYFYKAAMNEDKIEADGVKPLTPILDLCKEVAASVGDKSALAKGLGTLVHKYGVYSFFSFGASPDAKNSNHSIVQIAQSGLGLPDRDYYFDEDKKDNRTAYKNHVAKMLTLVQDSNATEPTEECVAFAEKIYKLEEQIAKAHMTKTENRDPQATYNKMTIDEFETKICNGNFDASAYFTEATGKTVEELGDVNVRNLAALECVAELLSNVDKETLEQYLRWRSVRSCAKYLPKAFVMEDFDFNEKTLMGTSEIKPRWKRAMAFTESALGEALGQIYCEKYFDESCKGKILDIVESVRQALEDRLKEVDWMKSDSTRQEALKKMSRFNVKIGYPDEWIDYSTFVIEEEEPFLSMIIKSRYFDLMREVKEMNAPTDKKKWFMTPQTINAYYHPNLNEIVFPAAILQPPMFDPEGDVAMNYGAIGAVVGHEMTHGFDDKGRKYNFEGNMEDWWTPDDSDEYEKRVEVMVGQANAIEVHGQNLKGKLTCGENIADLGGLRLALRALKARPDYDENSLVGGFTPTQRFMLGWAKCWRQSITKERSLQLLTLDPHGPNDFRCNGPLSNMAEFHSAFNVTETDPLYKIKTSRVDIW</sequence>
<dbReference type="PANTHER" id="PTHR11733:SF167">
    <property type="entry name" value="FI17812P1-RELATED"/>
    <property type="match status" value="1"/>
</dbReference>
<keyword evidence="5" id="KW-0378">Hydrolase</keyword>
<dbReference type="InterPro" id="IPR008753">
    <property type="entry name" value="Peptidase_M13_N"/>
</dbReference>
<dbReference type="AlphaFoldDB" id="A0AAD3CQ45"/>
<keyword evidence="11" id="KW-1185">Reference proteome</keyword>
<keyword evidence="4" id="KW-0479">Metal-binding</keyword>
<dbReference type="Pfam" id="PF01431">
    <property type="entry name" value="Peptidase_M13"/>
    <property type="match status" value="1"/>
</dbReference>
<evidence type="ECO:0000313" key="11">
    <source>
        <dbReference type="Proteomes" id="UP001054902"/>
    </source>
</evidence>
<dbReference type="Proteomes" id="UP001054902">
    <property type="component" value="Unassembled WGS sequence"/>
</dbReference>
<dbReference type="PROSITE" id="PS51885">
    <property type="entry name" value="NEPRILYSIN"/>
    <property type="match status" value="1"/>
</dbReference>
<keyword evidence="6" id="KW-0862">Zinc</keyword>
<dbReference type="Gene3D" id="3.40.390.10">
    <property type="entry name" value="Collagenase (Catalytic Domain)"/>
    <property type="match status" value="1"/>
</dbReference>
<keyword evidence="3" id="KW-0645">Protease</keyword>
<keyword evidence="7" id="KW-0482">Metalloprotease</keyword>
<dbReference type="SUPFAM" id="SSF55486">
    <property type="entry name" value="Metalloproteases ('zincins'), catalytic domain"/>
    <property type="match status" value="1"/>
</dbReference>
<dbReference type="InterPro" id="IPR000718">
    <property type="entry name" value="Peptidase_M13"/>
</dbReference>
<evidence type="ECO:0000259" key="9">
    <source>
        <dbReference type="Pfam" id="PF05649"/>
    </source>
</evidence>
<comment type="cofactor">
    <cofactor evidence="1">
        <name>Zn(2+)</name>
        <dbReference type="ChEBI" id="CHEBI:29105"/>
    </cofactor>
</comment>
<feature type="domain" description="Peptidase M13 C-terminal" evidence="8">
    <location>
        <begin position="502"/>
        <end position="701"/>
    </location>
</feature>
<gene>
    <name evidence="10" type="ORF">CTEN210_06240</name>
</gene>
<dbReference type="GO" id="GO:0046872">
    <property type="term" value="F:metal ion binding"/>
    <property type="evidence" value="ECO:0007669"/>
    <property type="project" value="UniProtKB-KW"/>
</dbReference>
<protein>
    <submittedName>
        <fullName evidence="10">Endothelin-converting enzyme</fullName>
    </submittedName>
</protein>
<accession>A0AAD3CQ45</accession>
<organism evidence="10 11">
    <name type="scientific">Chaetoceros tenuissimus</name>
    <dbReference type="NCBI Taxonomy" id="426638"/>
    <lineage>
        <taxon>Eukaryota</taxon>
        <taxon>Sar</taxon>
        <taxon>Stramenopiles</taxon>
        <taxon>Ochrophyta</taxon>
        <taxon>Bacillariophyta</taxon>
        <taxon>Coscinodiscophyceae</taxon>
        <taxon>Chaetocerotophycidae</taxon>
        <taxon>Chaetocerotales</taxon>
        <taxon>Chaetocerotaceae</taxon>
        <taxon>Chaetoceros</taxon>
    </lineage>
</organism>
<dbReference type="InterPro" id="IPR042089">
    <property type="entry name" value="Peptidase_M13_dom_2"/>
</dbReference>
<evidence type="ECO:0000256" key="5">
    <source>
        <dbReference type="ARBA" id="ARBA00022801"/>
    </source>
</evidence>
<evidence type="ECO:0000259" key="8">
    <source>
        <dbReference type="Pfam" id="PF01431"/>
    </source>
</evidence>
<proteinExistence type="inferred from homology"/>
<dbReference type="InterPro" id="IPR018497">
    <property type="entry name" value="Peptidase_M13_C"/>
</dbReference>
<dbReference type="GO" id="GO:0016485">
    <property type="term" value="P:protein processing"/>
    <property type="evidence" value="ECO:0007669"/>
    <property type="project" value="TreeGrafter"/>
</dbReference>
<dbReference type="CDD" id="cd08662">
    <property type="entry name" value="M13"/>
    <property type="match status" value="1"/>
</dbReference>
<comment type="caution">
    <text evidence="10">The sequence shown here is derived from an EMBL/GenBank/DDBJ whole genome shotgun (WGS) entry which is preliminary data.</text>
</comment>
<evidence type="ECO:0000256" key="4">
    <source>
        <dbReference type="ARBA" id="ARBA00022723"/>
    </source>
</evidence>
<reference evidence="10 11" key="1">
    <citation type="journal article" date="2021" name="Sci. Rep.">
        <title>The genome of the diatom Chaetoceros tenuissimus carries an ancient integrated fragment of an extant virus.</title>
        <authorList>
            <person name="Hongo Y."/>
            <person name="Kimura K."/>
            <person name="Takaki Y."/>
            <person name="Yoshida Y."/>
            <person name="Baba S."/>
            <person name="Kobayashi G."/>
            <person name="Nagasaki K."/>
            <person name="Hano T."/>
            <person name="Tomaru Y."/>
        </authorList>
    </citation>
    <scope>NUCLEOTIDE SEQUENCE [LARGE SCALE GENOMIC DNA]</scope>
    <source>
        <strain evidence="10 11">NIES-3715</strain>
    </source>
</reference>
<dbReference type="InterPro" id="IPR024079">
    <property type="entry name" value="MetalloPept_cat_dom_sf"/>
</dbReference>